<accession>A0A5J5HQX9</accession>
<dbReference type="Proteomes" id="UP000326671">
    <property type="component" value="Unassembled WGS sequence"/>
</dbReference>
<keyword evidence="1" id="KW-0732">Signal</keyword>
<feature type="domain" description="YtkA-like" evidence="2">
    <location>
        <begin position="33"/>
        <end position="111"/>
    </location>
</feature>
<name>A0A5J5HQX9_9BACI</name>
<dbReference type="AlphaFoldDB" id="A0A5J5HQX9"/>
<reference evidence="3 4" key="1">
    <citation type="submission" date="2019-09" db="EMBL/GenBank/DDBJ databases">
        <title>Whole genome sequences of isolates from the Mars Exploration Rovers.</title>
        <authorList>
            <person name="Seuylemezian A."/>
            <person name="Vaishampayan P."/>
        </authorList>
    </citation>
    <scope>NUCLEOTIDE SEQUENCE [LARGE SCALE GENOMIC DNA]</scope>
    <source>
        <strain evidence="3 4">MER_TA_151</strain>
    </source>
</reference>
<keyword evidence="4" id="KW-1185">Reference proteome</keyword>
<evidence type="ECO:0000259" key="2">
    <source>
        <dbReference type="Pfam" id="PF13115"/>
    </source>
</evidence>
<dbReference type="Pfam" id="PF13115">
    <property type="entry name" value="YtkA"/>
    <property type="match status" value="1"/>
</dbReference>
<protein>
    <recommendedName>
        <fullName evidence="2">YtkA-like domain-containing protein</fullName>
    </recommendedName>
</protein>
<sequence length="143" mass="16261">MKLKYPALFVMMLVFLTACSGNKESKEVVPEFLDVQLTVNPEQGNVNEPITFEAKVTYGDKEVTNPDSIEFEIWLANDENHERIIPEHVGNGVFRLEKKFAVEGTYYVYSHVTAENMHNMPKKEFIIGTPSNPEESSTSTIME</sequence>
<dbReference type="EMBL" id="VYKL01000026">
    <property type="protein sequence ID" value="KAA9021847.1"/>
    <property type="molecule type" value="Genomic_DNA"/>
</dbReference>
<feature type="chain" id="PRO_5038421532" description="YtkA-like domain-containing protein" evidence="1">
    <location>
        <begin position="21"/>
        <end position="143"/>
    </location>
</feature>
<evidence type="ECO:0000313" key="4">
    <source>
        <dbReference type="Proteomes" id="UP000326671"/>
    </source>
</evidence>
<feature type="signal peptide" evidence="1">
    <location>
        <begin position="1"/>
        <end position="20"/>
    </location>
</feature>
<proteinExistence type="predicted"/>
<dbReference type="OrthoDB" id="2679563at2"/>
<organism evidence="3 4">
    <name type="scientific">Niallia endozanthoxylica</name>
    <dbReference type="NCBI Taxonomy" id="2036016"/>
    <lineage>
        <taxon>Bacteria</taxon>
        <taxon>Bacillati</taxon>
        <taxon>Bacillota</taxon>
        <taxon>Bacilli</taxon>
        <taxon>Bacillales</taxon>
        <taxon>Bacillaceae</taxon>
        <taxon>Niallia</taxon>
    </lineage>
</organism>
<evidence type="ECO:0000256" key="1">
    <source>
        <dbReference type="SAM" id="SignalP"/>
    </source>
</evidence>
<dbReference type="InterPro" id="IPR032693">
    <property type="entry name" value="YtkA-like_dom"/>
</dbReference>
<dbReference type="PROSITE" id="PS51257">
    <property type="entry name" value="PROKAR_LIPOPROTEIN"/>
    <property type="match status" value="1"/>
</dbReference>
<comment type="caution">
    <text evidence="3">The sequence shown here is derived from an EMBL/GenBank/DDBJ whole genome shotgun (WGS) entry which is preliminary data.</text>
</comment>
<evidence type="ECO:0000313" key="3">
    <source>
        <dbReference type="EMBL" id="KAA9021847.1"/>
    </source>
</evidence>
<gene>
    <name evidence="3" type="ORF">F4V44_17255</name>
</gene>